<comment type="catalytic activity">
    <reaction evidence="14">
        <text>breaks a beta-(1-&gt;4) bond in the backbone of a xyloglucan and transfers the xyloglucanyl segment on to O-4 of the non-reducing terminal glucose residue of an acceptor, which can be a xyloglucan or an oligosaccharide of xyloglucan.</text>
        <dbReference type="EC" id="2.4.1.207"/>
    </reaction>
</comment>
<dbReference type="PROSITE" id="PS51762">
    <property type="entry name" value="GH16_2"/>
    <property type="match status" value="1"/>
</dbReference>
<dbReference type="EC" id="2.4.1.207" evidence="3"/>
<feature type="compositionally biased region" description="Polar residues" evidence="15">
    <location>
        <begin position="504"/>
        <end position="513"/>
    </location>
</feature>
<dbReference type="Gene3D" id="2.60.120.200">
    <property type="match status" value="1"/>
</dbReference>
<evidence type="ECO:0000259" key="17">
    <source>
        <dbReference type="PROSITE" id="PS50006"/>
    </source>
</evidence>
<dbReference type="InterPro" id="IPR044791">
    <property type="entry name" value="Beta-glucanase/XTH"/>
</dbReference>
<accession>A0A5D2KT59</accession>
<dbReference type="FunFam" id="2.60.200.20:FF:000063">
    <property type="entry name" value="Predicted protein"/>
    <property type="match status" value="1"/>
</dbReference>
<dbReference type="InterPro" id="IPR008263">
    <property type="entry name" value="GH16_AS"/>
</dbReference>
<dbReference type="PROSITE" id="PS50006">
    <property type="entry name" value="FHA_DOMAIN"/>
    <property type="match status" value="1"/>
</dbReference>
<organism evidence="19 20">
    <name type="scientific">Gossypium tomentosum</name>
    <name type="common">Hawaiian cotton</name>
    <name type="synonym">Gossypium sandvicense</name>
    <dbReference type="NCBI Taxonomy" id="34277"/>
    <lineage>
        <taxon>Eukaryota</taxon>
        <taxon>Viridiplantae</taxon>
        <taxon>Streptophyta</taxon>
        <taxon>Embryophyta</taxon>
        <taxon>Tracheophyta</taxon>
        <taxon>Spermatophyta</taxon>
        <taxon>Magnoliopsida</taxon>
        <taxon>eudicotyledons</taxon>
        <taxon>Gunneridae</taxon>
        <taxon>Pentapetalae</taxon>
        <taxon>rosids</taxon>
        <taxon>malvids</taxon>
        <taxon>Malvales</taxon>
        <taxon>Malvaceae</taxon>
        <taxon>Malvoideae</taxon>
        <taxon>Gossypium</taxon>
    </lineage>
</organism>
<feature type="domain" description="FHA" evidence="17">
    <location>
        <begin position="405"/>
        <end position="455"/>
    </location>
</feature>
<feature type="compositionally biased region" description="Basic and acidic residues" evidence="15">
    <location>
        <begin position="492"/>
        <end position="503"/>
    </location>
</feature>
<dbReference type="GO" id="GO:0016762">
    <property type="term" value="F:xyloglucan:xyloglucosyl transferase activity"/>
    <property type="evidence" value="ECO:0007669"/>
    <property type="project" value="UniProtKB-EC"/>
</dbReference>
<gene>
    <name evidence="19" type="ORF">ES332_D05G083500v1</name>
</gene>
<keyword evidence="9" id="KW-0378">Hydrolase</keyword>
<evidence type="ECO:0000256" key="8">
    <source>
        <dbReference type="ARBA" id="ARBA00022729"/>
    </source>
</evidence>
<evidence type="ECO:0000256" key="16">
    <source>
        <dbReference type="SAM" id="SignalP"/>
    </source>
</evidence>
<evidence type="ECO:0000256" key="13">
    <source>
        <dbReference type="ARBA" id="ARBA00023316"/>
    </source>
</evidence>
<dbReference type="SMART" id="SM00240">
    <property type="entry name" value="FHA"/>
    <property type="match status" value="1"/>
</dbReference>
<keyword evidence="8 16" id="KW-0732">Signal</keyword>
<dbReference type="Pfam" id="PF00722">
    <property type="entry name" value="Glyco_hydro_16"/>
    <property type="match status" value="1"/>
</dbReference>
<dbReference type="InterPro" id="IPR016455">
    <property type="entry name" value="XTH"/>
</dbReference>
<evidence type="ECO:0000256" key="14">
    <source>
        <dbReference type="ARBA" id="ARBA00034022"/>
    </source>
</evidence>
<keyword evidence="6" id="KW-0964">Secreted</keyword>
<dbReference type="Gene3D" id="2.60.200.20">
    <property type="match status" value="1"/>
</dbReference>
<evidence type="ECO:0000256" key="10">
    <source>
        <dbReference type="ARBA" id="ARBA00023157"/>
    </source>
</evidence>
<evidence type="ECO:0000256" key="6">
    <source>
        <dbReference type="ARBA" id="ARBA00022525"/>
    </source>
</evidence>
<protein>
    <recommendedName>
        <fullName evidence="3">xyloglucan:xyloglucosyl transferase</fullName>
        <ecNumber evidence="3">2.4.1.207</ecNumber>
    </recommendedName>
</protein>
<feature type="chain" id="PRO_5022868351" description="xyloglucan:xyloglucosyl transferase" evidence="16">
    <location>
        <begin position="22"/>
        <end position="513"/>
    </location>
</feature>
<evidence type="ECO:0000256" key="1">
    <source>
        <dbReference type="ARBA" id="ARBA00004191"/>
    </source>
</evidence>
<feature type="domain" description="GH16" evidence="18">
    <location>
        <begin position="18"/>
        <end position="219"/>
    </location>
</feature>
<dbReference type="InterPro" id="IPR013320">
    <property type="entry name" value="ConA-like_dom_sf"/>
</dbReference>
<keyword evidence="13" id="KW-0961">Cell wall biogenesis/degradation</keyword>
<evidence type="ECO:0000256" key="4">
    <source>
        <dbReference type="ARBA" id="ARBA00022512"/>
    </source>
</evidence>
<comment type="subcellular location">
    <subcellularLocation>
        <location evidence="1">Secreted</location>
        <location evidence="1">Cell wall</location>
    </subcellularLocation>
    <subcellularLocation>
        <location evidence="2">Secreted</location>
        <location evidence="2">Extracellular space</location>
        <location evidence="2">Apoplast</location>
    </subcellularLocation>
</comment>
<dbReference type="GO" id="GO:0071555">
    <property type="term" value="P:cell wall organization"/>
    <property type="evidence" value="ECO:0007669"/>
    <property type="project" value="UniProtKB-KW"/>
</dbReference>
<dbReference type="SUPFAM" id="SSF49879">
    <property type="entry name" value="SMAD/FHA domain"/>
    <property type="match status" value="1"/>
</dbReference>
<keyword evidence="20" id="KW-1185">Reference proteome</keyword>
<dbReference type="PROSITE" id="PS01034">
    <property type="entry name" value="GH16_1"/>
    <property type="match status" value="1"/>
</dbReference>
<dbReference type="GO" id="GO:0010411">
    <property type="term" value="P:xyloglucan metabolic process"/>
    <property type="evidence" value="ECO:0007669"/>
    <property type="project" value="InterPro"/>
</dbReference>
<evidence type="ECO:0000256" key="12">
    <source>
        <dbReference type="ARBA" id="ARBA00023295"/>
    </source>
</evidence>
<dbReference type="FunFam" id="2.60.120.200:FF:000025">
    <property type="entry name" value="Xyloglucan endotransglucosylase/hydrolase"/>
    <property type="match status" value="1"/>
</dbReference>
<keyword evidence="7" id="KW-0808">Transferase</keyword>
<dbReference type="CDD" id="cd00060">
    <property type="entry name" value="FHA"/>
    <property type="match status" value="1"/>
</dbReference>
<evidence type="ECO:0000256" key="11">
    <source>
        <dbReference type="ARBA" id="ARBA00023180"/>
    </source>
</evidence>
<dbReference type="CDD" id="cd02176">
    <property type="entry name" value="GH16_XET"/>
    <property type="match status" value="1"/>
</dbReference>
<keyword evidence="12" id="KW-0326">Glycosidase</keyword>
<keyword evidence="10" id="KW-1015">Disulfide bond</keyword>
<name>A0A5D2KT59_GOSTO</name>
<evidence type="ECO:0000256" key="9">
    <source>
        <dbReference type="ARBA" id="ARBA00022801"/>
    </source>
</evidence>
<reference evidence="19 20" key="1">
    <citation type="submission" date="2019-07" db="EMBL/GenBank/DDBJ databases">
        <title>WGS assembly of Gossypium tomentosum.</title>
        <authorList>
            <person name="Chen Z.J."/>
            <person name="Sreedasyam A."/>
            <person name="Ando A."/>
            <person name="Song Q."/>
            <person name="De L."/>
            <person name="Hulse-Kemp A."/>
            <person name="Ding M."/>
            <person name="Ye W."/>
            <person name="Kirkbride R."/>
            <person name="Jenkins J."/>
            <person name="Plott C."/>
            <person name="Lovell J."/>
            <person name="Lin Y.-M."/>
            <person name="Vaughn R."/>
            <person name="Liu B."/>
            <person name="Li W."/>
            <person name="Simpson S."/>
            <person name="Scheffler B."/>
            <person name="Saski C."/>
            <person name="Grover C."/>
            <person name="Hu G."/>
            <person name="Conover J."/>
            <person name="Carlson J."/>
            <person name="Shu S."/>
            <person name="Boston L."/>
            <person name="Williams M."/>
            <person name="Peterson D."/>
            <person name="Mcgee K."/>
            <person name="Jones D."/>
            <person name="Wendel J."/>
            <person name="Stelly D."/>
            <person name="Grimwood J."/>
            <person name="Schmutz J."/>
        </authorList>
    </citation>
    <scope>NUCLEOTIDE SEQUENCE [LARGE SCALE GENOMIC DNA]</scope>
    <source>
        <strain evidence="19">7179.01</strain>
    </source>
</reference>
<dbReference type="InterPro" id="IPR010713">
    <property type="entry name" value="XET_C"/>
</dbReference>
<dbReference type="GO" id="GO:0048046">
    <property type="term" value="C:apoplast"/>
    <property type="evidence" value="ECO:0007669"/>
    <property type="project" value="UniProtKB-SubCell"/>
</dbReference>
<dbReference type="PANTHER" id="PTHR31062">
    <property type="entry name" value="XYLOGLUCAN ENDOTRANSGLUCOSYLASE/HYDROLASE PROTEIN 8-RELATED"/>
    <property type="match status" value="1"/>
</dbReference>
<evidence type="ECO:0000256" key="5">
    <source>
        <dbReference type="ARBA" id="ARBA00022523"/>
    </source>
</evidence>
<evidence type="ECO:0000256" key="2">
    <source>
        <dbReference type="ARBA" id="ARBA00004271"/>
    </source>
</evidence>
<dbReference type="GO" id="GO:0042546">
    <property type="term" value="P:cell wall biogenesis"/>
    <property type="evidence" value="ECO:0007669"/>
    <property type="project" value="InterPro"/>
</dbReference>
<evidence type="ECO:0000256" key="3">
    <source>
        <dbReference type="ARBA" id="ARBA00012152"/>
    </source>
</evidence>
<evidence type="ECO:0000313" key="20">
    <source>
        <dbReference type="Proteomes" id="UP000322667"/>
    </source>
</evidence>
<evidence type="ECO:0000313" key="19">
    <source>
        <dbReference type="EMBL" id="TYH69906.1"/>
    </source>
</evidence>
<keyword evidence="5" id="KW-0052">Apoplast</keyword>
<proteinExistence type="predicted"/>
<keyword evidence="11" id="KW-0325">Glycoprotein</keyword>
<dbReference type="Pfam" id="PF06955">
    <property type="entry name" value="XET_C"/>
    <property type="match status" value="1"/>
</dbReference>
<dbReference type="InterPro" id="IPR000757">
    <property type="entry name" value="Beta-glucanase-like"/>
</dbReference>
<dbReference type="Pfam" id="PF00498">
    <property type="entry name" value="FHA"/>
    <property type="match status" value="1"/>
</dbReference>
<evidence type="ECO:0000256" key="15">
    <source>
        <dbReference type="SAM" id="MobiDB-lite"/>
    </source>
</evidence>
<evidence type="ECO:0000259" key="18">
    <source>
        <dbReference type="PROSITE" id="PS51762"/>
    </source>
</evidence>
<dbReference type="Proteomes" id="UP000322667">
    <property type="component" value="Chromosome D05"/>
</dbReference>
<dbReference type="GO" id="GO:0004553">
    <property type="term" value="F:hydrolase activity, hydrolyzing O-glycosyl compounds"/>
    <property type="evidence" value="ECO:0007669"/>
    <property type="project" value="InterPro"/>
</dbReference>
<sequence length="513" mass="57518">MASNICTRLEIAIFMVGFVCANLVLPMCGNISEVFEYNWAPNHIISQGDQIKLTLDNVSGCGFESKKKYLFGQASVQIKLIEGDSAGTVTAFYMASEGPVHDELDFEFLGNVSGEPYLVQTNIYVNGTGNREQRHTLWFDPTLDFHTYSFFWNRHLIVYVFLVDGIPIRVFTNKEDKGVLFPRQQAMSIRGSVWNADDWATQGGKVKINWTNAPFFSTFRSFIIDACELLPETDDIMAQCGKLGRFWWDKPAFVVLNRHRSHQLKWARRKHLVYDYCKDKARFTELPRGCIKMEMTARSLSQLKLQSCSATLSPSFLQSKASLSASNLVVPFQSCKNYGVRLKFDRNRLRKQRNVAVIFASESESNTSTDVTDRWLLEPAGDGDSRHIGFKVQMPDAFEIASSEVTVGRLPDKADVVIPVATVSGIHARIQKKGGNLLVTDLDSTNGTFINDQRLRPGVVSKVPPGSFLIFGDIHLAMFRVSKLENVASIESKPEESADKVESETATEGPSMD</sequence>
<dbReference type="EMBL" id="CM017627">
    <property type="protein sequence ID" value="TYH69906.1"/>
    <property type="molecule type" value="Genomic_DNA"/>
</dbReference>
<feature type="signal peptide" evidence="16">
    <location>
        <begin position="1"/>
        <end position="21"/>
    </location>
</feature>
<evidence type="ECO:0000256" key="7">
    <source>
        <dbReference type="ARBA" id="ARBA00022679"/>
    </source>
</evidence>
<dbReference type="AlphaFoldDB" id="A0A5D2KT59"/>
<dbReference type="SUPFAM" id="SSF49899">
    <property type="entry name" value="Concanavalin A-like lectins/glucanases"/>
    <property type="match status" value="1"/>
</dbReference>
<dbReference type="InterPro" id="IPR008984">
    <property type="entry name" value="SMAD_FHA_dom_sf"/>
</dbReference>
<keyword evidence="4" id="KW-0134">Cell wall</keyword>
<feature type="region of interest" description="Disordered" evidence="15">
    <location>
        <begin position="490"/>
        <end position="513"/>
    </location>
</feature>
<dbReference type="InterPro" id="IPR000253">
    <property type="entry name" value="FHA_dom"/>
</dbReference>